<organism evidence="2 3">
    <name type="scientific">Flavobacterium lipolyticum</name>
    <dbReference type="NCBI Taxonomy" id="2893754"/>
    <lineage>
        <taxon>Bacteria</taxon>
        <taxon>Pseudomonadati</taxon>
        <taxon>Bacteroidota</taxon>
        <taxon>Flavobacteriia</taxon>
        <taxon>Flavobacteriales</taxon>
        <taxon>Flavobacteriaceae</taxon>
        <taxon>Flavobacterium</taxon>
    </lineage>
</organism>
<accession>A0ABS8M065</accession>
<sequence length="46" mass="5103">MKTKKIKFEDFGNEKLSRKEQQTIFGGDDDGDPSRGNGKGSTDEIP</sequence>
<evidence type="ECO:0000313" key="2">
    <source>
        <dbReference type="EMBL" id="MCC9018034.1"/>
    </source>
</evidence>
<keyword evidence="3" id="KW-1185">Reference proteome</keyword>
<dbReference type="Proteomes" id="UP001430700">
    <property type="component" value="Unassembled WGS sequence"/>
</dbReference>
<dbReference type="RefSeq" id="WP_202702125.1">
    <property type="nucleotide sequence ID" value="NZ_JAJJMN010000001.1"/>
</dbReference>
<comment type="caution">
    <text evidence="2">The sequence shown here is derived from an EMBL/GenBank/DDBJ whole genome shotgun (WGS) entry which is preliminary data.</text>
</comment>
<reference evidence="2" key="1">
    <citation type="submission" date="2021-11" db="EMBL/GenBank/DDBJ databases">
        <title>Description of novel Flavobacterium species.</title>
        <authorList>
            <person name="Saticioglu I.B."/>
            <person name="Ay H."/>
            <person name="Altun S."/>
            <person name="Duman M."/>
        </authorList>
    </citation>
    <scope>NUCLEOTIDE SEQUENCE</scope>
    <source>
        <strain evidence="2">F-126</strain>
    </source>
</reference>
<proteinExistence type="predicted"/>
<gene>
    <name evidence="2" type="ORF">LNQ34_09640</name>
</gene>
<name>A0ABS8M065_9FLAO</name>
<dbReference type="EMBL" id="JAJJMN010000001">
    <property type="protein sequence ID" value="MCC9018034.1"/>
    <property type="molecule type" value="Genomic_DNA"/>
</dbReference>
<evidence type="ECO:0000256" key="1">
    <source>
        <dbReference type="SAM" id="MobiDB-lite"/>
    </source>
</evidence>
<feature type="compositionally biased region" description="Basic and acidic residues" evidence="1">
    <location>
        <begin position="1"/>
        <end position="21"/>
    </location>
</feature>
<protein>
    <submittedName>
        <fullName evidence="2">RSAM-modified peptide</fullName>
    </submittedName>
</protein>
<feature type="region of interest" description="Disordered" evidence="1">
    <location>
        <begin position="1"/>
        <end position="46"/>
    </location>
</feature>
<evidence type="ECO:0000313" key="3">
    <source>
        <dbReference type="Proteomes" id="UP001430700"/>
    </source>
</evidence>